<dbReference type="EMBL" id="FOJI01000023">
    <property type="protein sequence ID" value="SEW44771.1"/>
    <property type="molecule type" value="Genomic_DNA"/>
</dbReference>
<keyword evidence="3" id="KW-1185">Reference proteome</keyword>
<dbReference type="InterPro" id="IPR041698">
    <property type="entry name" value="Methyltransf_25"/>
</dbReference>
<proteinExistence type="predicted"/>
<dbReference type="GO" id="GO:0032259">
    <property type="term" value="P:methylation"/>
    <property type="evidence" value="ECO:0007669"/>
    <property type="project" value="UniProtKB-KW"/>
</dbReference>
<dbReference type="SUPFAM" id="SSF53335">
    <property type="entry name" value="S-adenosyl-L-methionine-dependent methyltransferases"/>
    <property type="match status" value="1"/>
</dbReference>
<accession>A0A1I0RTW3</accession>
<dbReference type="RefSeq" id="WP_092457790.1">
    <property type="nucleotide sequence ID" value="NZ_FOJI01000023.1"/>
</dbReference>
<gene>
    <name evidence="2" type="ORF">SAMN05421659_12317</name>
</gene>
<organism evidence="2 3">
    <name type="scientific">[Clostridium] fimetarium</name>
    <dbReference type="NCBI Taxonomy" id="99656"/>
    <lineage>
        <taxon>Bacteria</taxon>
        <taxon>Bacillati</taxon>
        <taxon>Bacillota</taxon>
        <taxon>Clostridia</taxon>
        <taxon>Lachnospirales</taxon>
        <taxon>Lachnospiraceae</taxon>
    </lineage>
</organism>
<reference evidence="2 3" key="1">
    <citation type="submission" date="2016-10" db="EMBL/GenBank/DDBJ databases">
        <authorList>
            <person name="de Groot N.N."/>
        </authorList>
    </citation>
    <scope>NUCLEOTIDE SEQUENCE [LARGE SCALE GENOMIC DNA]</scope>
    <source>
        <strain evidence="2 3">DSM 9179</strain>
    </source>
</reference>
<keyword evidence="2" id="KW-0489">Methyltransferase</keyword>
<evidence type="ECO:0000313" key="3">
    <source>
        <dbReference type="Proteomes" id="UP000199701"/>
    </source>
</evidence>
<keyword evidence="2" id="KW-0808">Transferase</keyword>
<dbReference type="InterPro" id="IPR029063">
    <property type="entry name" value="SAM-dependent_MTases_sf"/>
</dbReference>
<dbReference type="Proteomes" id="UP000199701">
    <property type="component" value="Unassembled WGS sequence"/>
</dbReference>
<dbReference type="GO" id="GO:0008168">
    <property type="term" value="F:methyltransferase activity"/>
    <property type="evidence" value="ECO:0007669"/>
    <property type="project" value="UniProtKB-KW"/>
</dbReference>
<dbReference type="Pfam" id="PF13649">
    <property type="entry name" value="Methyltransf_25"/>
    <property type="match status" value="1"/>
</dbReference>
<dbReference type="OrthoDB" id="9784101at2"/>
<dbReference type="AlphaFoldDB" id="A0A1I0RTW3"/>
<dbReference type="CDD" id="cd02440">
    <property type="entry name" value="AdoMet_MTases"/>
    <property type="match status" value="1"/>
</dbReference>
<sequence>MAHKFDVNNKSKLDNPKRREMLPANKVLTVIGLKADDKFADIGCGIGYFSIPAAELIGQEGMVYAMDVESEMIEELNKKVDERGISNIQTIITKEYDFKLKGEPISYAFMCTVLHEIEDKVRFVNEAKRILFDGGKIAIVEWIKRESDWGPPISHRLDSGEVKQILIDCGFKEISIVELNEHFYIVMATYSI</sequence>
<evidence type="ECO:0000313" key="2">
    <source>
        <dbReference type="EMBL" id="SEW44771.1"/>
    </source>
</evidence>
<feature type="domain" description="Methyltransferase" evidence="1">
    <location>
        <begin position="41"/>
        <end position="135"/>
    </location>
</feature>
<protein>
    <submittedName>
        <fullName evidence="2">Methyltransferase domain-containing protein</fullName>
    </submittedName>
</protein>
<name>A0A1I0RTW3_9FIRM</name>
<dbReference type="Gene3D" id="3.40.50.150">
    <property type="entry name" value="Vaccinia Virus protein VP39"/>
    <property type="match status" value="1"/>
</dbReference>
<evidence type="ECO:0000259" key="1">
    <source>
        <dbReference type="Pfam" id="PF13649"/>
    </source>
</evidence>
<dbReference type="STRING" id="99656.SAMN05421659_12317"/>